<evidence type="ECO:0000313" key="6">
    <source>
        <dbReference type="EMBL" id="OGF24988.1"/>
    </source>
</evidence>
<dbReference type="GO" id="GO:0003824">
    <property type="term" value="F:catalytic activity"/>
    <property type="evidence" value="ECO:0007669"/>
    <property type="project" value="InterPro"/>
</dbReference>
<dbReference type="Pfam" id="PF04055">
    <property type="entry name" value="Radical_SAM"/>
    <property type="match status" value="1"/>
</dbReference>
<evidence type="ECO:0000256" key="2">
    <source>
        <dbReference type="ARBA" id="ARBA00022723"/>
    </source>
</evidence>
<evidence type="ECO:0000256" key="4">
    <source>
        <dbReference type="ARBA" id="ARBA00023014"/>
    </source>
</evidence>
<sequence>MQRSNPEKPKFIKKTVIFTDYKCNNNCVFCIDAEKRGIRGKTTEEIMKEMAASRKRGSTYLEIIGGEPTMRPDFLRLIEFSSSLKFKTIAVTTNGRLLSYRDYAEKIIKAGLTSVVFSIHGHRPGLHDGLTRVKGSFNELLKGLDNLKKLNFNSIGSNTTIVKQNYRFLPEMGRWLLKQGIRNAEFIFVDPNYGAAKLNFRKLVPKISEIAPYVRECLDIGKADKTDHWHIRYVPLCYFPDHLDRISEIDEVKKFKSEHIAPDFENYAVESSRAAIGRTKAECCRLCRLNNICEGIWREYVRHYGDGEFKPVN</sequence>
<comment type="caution">
    <text evidence="6">The sequence shown here is derived from an EMBL/GenBank/DDBJ whole genome shotgun (WGS) entry which is preliminary data.</text>
</comment>
<reference evidence="6 7" key="1">
    <citation type="journal article" date="2016" name="Nat. Commun.">
        <title>Thousands of microbial genomes shed light on interconnected biogeochemical processes in an aquifer system.</title>
        <authorList>
            <person name="Anantharaman K."/>
            <person name="Brown C.T."/>
            <person name="Hug L.A."/>
            <person name="Sharon I."/>
            <person name="Castelle C.J."/>
            <person name="Probst A.J."/>
            <person name="Thomas B.C."/>
            <person name="Singh A."/>
            <person name="Wilkins M.J."/>
            <person name="Karaoz U."/>
            <person name="Brodie E.L."/>
            <person name="Williams K.H."/>
            <person name="Hubbard S.S."/>
            <person name="Banfield J.F."/>
        </authorList>
    </citation>
    <scope>NUCLEOTIDE SEQUENCE [LARGE SCALE GENOMIC DNA]</scope>
</reference>
<dbReference type="InterPro" id="IPR058240">
    <property type="entry name" value="rSAM_sf"/>
</dbReference>
<dbReference type="SFLD" id="SFLDS00029">
    <property type="entry name" value="Radical_SAM"/>
    <property type="match status" value="1"/>
</dbReference>
<organism evidence="6 7">
    <name type="scientific">Candidatus Falkowbacteria bacterium RIFOXYA2_FULL_47_19</name>
    <dbReference type="NCBI Taxonomy" id="1797994"/>
    <lineage>
        <taxon>Bacteria</taxon>
        <taxon>Candidatus Falkowiibacteriota</taxon>
    </lineage>
</organism>
<dbReference type="PROSITE" id="PS51918">
    <property type="entry name" value="RADICAL_SAM"/>
    <property type="match status" value="1"/>
</dbReference>
<dbReference type="GO" id="GO:0046872">
    <property type="term" value="F:metal ion binding"/>
    <property type="evidence" value="ECO:0007669"/>
    <property type="project" value="UniProtKB-KW"/>
</dbReference>
<feature type="domain" description="Radical SAM core" evidence="5">
    <location>
        <begin position="4"/>
        <end position="227"/>
    </location>
</feature>
<dbReference type="EMBL" id="MFGB01000024">
    <property type="protein sequence ID" value="OGF24988.1"/>
    <property type="molecule type" value="Genomic_DNA"/>
</dbReference>
<dbReference type="InterPro" id="IPR007197">
    <property type="entry name" value="rSAM"/>
</dbReference>
<evidence type="ECO:0000256" key="3">
    <source>
        <dbReference type="ARBA" id="ARBA00023004"/>
    </source>
</evidence>
<dbReference type="SUPFAM" id="SSF102114">
    <property type="entry name" value="Radical SAM enzymes"/>
    <property type="match status" value="1"/>
</dbReference>
<dbReference type="PANTHER" id="PTHR11228">
    <property type="entry name" value="RADICAL SAM DOMAIN PROTEIN"/>
    <property type="match status" value="1"/>
</dbReference>
<keyword evidence="3" id="KW-0408">Iron</keyword>
<dbReference type="InterPro" id="IPR013785">
    <property type="entry name" value="Aldolase_TIM"/>
</dbReference>
<dbReference type="STRING" id="1797994.A2227_08035"/>
<name>A0A1F5SE61_9BACT</name>
<dbReference type="InterPro" id="IPR050377">
    <property type="entry name" value="Radical_SAM_PqqE_MftC-like"/>
</dbReference>
<dbReference type="CDD" id="cd01335">
    <property type="entry name" value="Radical_SAM"/>
    <property type="match status" value="1"/>
</dbReference>
<evidence type="ECO:0000256" key="1">
    <source>
        <dbReference type="ARBA" id="ARBA00022691"/>
    </source>
</evidence>
<dbReference type="GO" id="GO:0051536">
    <property type="term" value="F:iron-sulfur cluster binding"/>
    <property type="evidence" value="ECO:0007669"/>
    <property type="project" value="UniProtKB-KW"/>
</dbReference>
<dbReference type="SFLD" id="SFLDG01067">
    <property type="entry name" value="SPASM/twitch_domain_containing"/>
    <property type="match status" value="1"/>
</dbReference>
<gene>
    <name evidence="6" type="ORF">A2227_08035</name>
</gene>
<dbReference type="Proteomes" id="UP000178367">
    <property type="component" value="Unassembled WGS sequence"/>
</dbReference>
<accession>A0A1F5SE61</accession>
<evidence type="ECO:0000313" key="7">
    <source>
        <dbReference type="Proteomes" id="UP000178367"/>
    </source>
</evidence>
<protein>
    <recommendedName>
        <fullName evidence="5">Radical SAM core domain-containing protein</fullName>
    </recommendedName>
</protein>
<keyword evidence="1" id="KW-0949">S-adenosyl-L-methionine</keyword>
<dbReference type="Gene3D" id="3.20.20.70">
    <property type="entry name" value="Aldolase class I"/>
    <property type="match status" value="1"/>
</dbReference>
<evidence type="ECO:0000259" key="5">
    <source>
        <dbReference type="PROSITE" id="PS51918"/>
    </source>
</evidence>
<dbReference type="AlphaFoldDB" id="A0A1F5SE61"/>
<keyword evidence="4" id="KW-0411">Iron-sulfur</keyword>
<keyword evidence="2" id="KW-0479">Metal-binding</keyword>
<dbReference type="PANTHER" id="PTHR11228:SF7">
    <property type="entry name" value="PQQA PEPTIDE CYCLASE"/>
    <property type="match status" value="1"/>
</dbReference>
<proteinExistence type="predicted"/>